<reference evidence="4" key="2">
    <citation type="submission" date="2019-09" db="UniProtKB">
        <authorList>
            <consortium name="WormBaseParasite"/>
        </authorList>
    </citation>
    <scope>IDENTIFICATION</scope>
</reference>
<accession>A0A183FYE2</accession>
<dbReference type="Gene3D" id="3.60.10.10">
    <property type="entry name" value="Endonuclease/exonuclease/phosphatase"/>
    <property type="match status" value="2"/>
</dbReference>
<dbReference type="OrthoDB" id="410104at2759"/>
<accession>A0A3P8DMH7</accession>
<dbReference type="InterPro" id="IPR036691">
    <property type="entry name" value="Endo/exonu/phosph_ase_sf"/>
</dbReference>
<dbReference type="PANTHER" id="PTHR23227">
    <property type="entry name" value="BUCENTAUR RELATED"/>
    <property type="match status" value="1"/>
</dbReference>
<keyword evidence="3" id="KW-1185">Reference proteome</keyword>
<protein>
    <submittedName>
        <fullName evidence="4">Reverse transcriptase domain-containing protein</fullName>
    </submittedName>
</protein>
<gene>
    <name evidence="2" type="ORF">HPBE_LOCUS13656</name>
</gene>
<dbReference type="WBParaSite" id="HPBE_0001365501-mRNA-1">
    <property type="protein sequence ID" value="HPBE_0001365501-mRNA-1"/>
    <property type="gene ID" value="HPBE_0001365501"/>
</dbReference>
<feature type="compositionally biased region" description="Polar residues" evidence="1">
    <location>
        <begin position="1"/>
        <end position="12"/>
    </location>
</feature>
<organism evidence="3 4">
    <name type="scientific">Heligmosomoides polygyrus</name>
    <name type="common">Parasitic roundworm</name>
    <dbReference type="NCBI Taxonomy" id="6339"/>
    <lineage>
        <taxon>Eukaryota</taxon>
        <taxon>Metazoa</taxon>
        <taxon>Ecdysozoa</taxon>
        <taxon>Nematoda</taxon>
        <taxon>Chromadorea</taxon>
        <taxon>Rhabditida</taxon>
        <taxon>Rhabditina</taxon>
        <taxon>Rhabditomorpha</taxon>
        <taxon>Strongyloidea</taxon>
        <taxon>Heligmosomidae</taxon>
        <taxon>Heligmosomoides</taxon>
    </lineage>
</organism>
<feature type="compositionally biased region" description="Basic and acidic residues" evidence="1">
    <location>
        <begin position="24"/>
        <end position="33"/>
    </location>
</feature>
<name>A0A183FYE2_HELPZ</name>
<evidence type="ECO:0000313" key="4">
    <source>
        <dbReference type="WBParaSite" id="HPBE_0001365501-mRNA-1"/>
    </source>
</evidence>
<reference evidence="2 3" key="1">
    <citation type="submission" date="2018-11" db="EMBL/GenBank/DDBJ databases">
        <authorList>
            <consortium name="Pathogen Informatics"/>
        </authorList>
    </citation>
    <scope>NUCLEOTIDE SEQUENCE [LARGE SCALE GENOMIC DNA]</scope>
</reference>
<evidence type="ECO:0000256" key="1">
    <source>
        <dbReference type="SAM" id="MobiDB-lite"/>
    </source>
</evidence>
<evidence type="ECO:0000313" key="3">
    <source>
        <dbReference type="Proteomes" id="UP000050761"/>
    </source>
</evidence>
<dbReference type="Proteomes" id="UP000050761">
    <property type="component" value="Unassembled WGS sequence"/>
</dbReference>
<dbReference type="PANTHER" id="PTHR23227:SF67">
    <property type="entry name" value="CRANIOFACIAL DEVELOPMENT PROTEIN 2-LIKE"/>
    <property type="match status" value="1"/>
</dbReference>
<dbReference type="InterPro" id="IPR027124">
    <property type="entry name" value="Swc5/CFDP1/2"/>
</dbReference>
<dbReference type="SUPFAM" id="SSF56219">
    <property type="entry name" value="DNase I-like"/>
    <property type="match status" value="2"/>
</dbReference>
<dbReference type="AlphaFoldDB" id="A0A183FYE2"/>
<feature type="region of interest" description="Disordered" evidence="1">
    <location>
        <begin position="1"/>
        <end position="59"/>
    </location>
</feature>
<feature type="compositionally biased region" description="Basic and acidic residues" evidence="1">
    <location>
        <begin position="41"/>
        <end position="59"/>
    </location>
</feature>
<dbReference type="EMBL" id="UZAH01028014">
    <property type="protein sequence ID" value="VDO96955.1"/>
    <property type="molecule type" value="Genomic_DNA"/>
</dbReference>
<sequence length="500" mass="57615">MPATPASKTNNMAAVDNDAMKASVEADPRKTTPDDESEEDQVWRHRTDRDEKTPPLHDAYDSGEELFLGTCDSRGVDGVGVLVNMHLAMNTFESLTSRVGRLRLKRCGSVPALTVFVAYALTSDYDDEEVEAFYVELEKFYKEDRTFYKVIVGDINAKIGPRRSPEKTTHRSPRFGKPPSLRWTWESPGGQFHNEIDHIIFNRKYCLTDVSVVPKFYMGSDHRLLRARFRLWRQGEMNPRTTINRYLYSSLYILWEDAVMDNVDEEYDRFLHHLSDSAKGAKSLKTTKRHGYSCHGGFGFGSRNADGERILEYAESHDLTIVNTRFRKRESHLISFYSGNSKTQIDFVLVRNRDQGLVTDAKVVPYETVATQHRPLICTMRITPPMFKQVERSGPSRIKWWRLKEKEAAVISRLQLPTVTTVDETLKNAADATLSAARSELDTTKPGRRKVDRQTWLWTNEVKEKVREKKRLYHAFLDDKTADKWRLYQETKKAANKGGQ</sequence>
<evidence type="ECO:0000313" key="2">
    <source>
        <dbReference type="EMBL" id="VDO96955.1"/>
    </source>
</evidence>
<proteinExistence type="predicted"/>